<proteinExistence type="inferred from homology"/>
<dbReference type="EMBL" id="JAGINS010000001">
    <property type="protein sequence ID" value="MBP2359554.1"/>
    <property type="molecule type" value="Genomic_DNA"/>
</dbReference>
<dbReference type="RefSeq" id="WP_056796423.1">
    <property type="nucleotide sequence ID" value="NZ_BMWJ01000001.1"/>
</dbReference>
<feature type="region of interest" description="Disordered" evidence="4">
    <location>
        <begin position="1"/>
        <end position="22"/>
    </location>
</feature>
<dbReference type="Pfam" id="PF00171">
    <property type="entry name" value="Aldedh"/>
    <property type="match status" value="1"/>
</dbReference>
<dbReference type="EC" id="1.2.1.16" evidence="6"/>
<dbReference type="GeneID" id="97344355"/>
<evidence type="ECO:0000313" key="7">
    <source>
        <dbReference type="Proteomes" id="UP001519311"/>
    </source>
</evidence>
<feature type="domain" description="Aldehyde dehydrogenase" evidence="5">
    <location>
        <begin position="53"/>
        <end position="507"/>
    </location>
</feature>
<accession>A0ABS4V6M0</accession>
<dbReference type="GO" id="GO:0036243">
    <property type="term" value="F:succinate-semialdehyde dehydrogenase (NADP+) activity"/>
    <property type="evidence" value="ECO:0007669"/>
    <property type="project" value="UniProtKB-EC"/>
</dbReference>
<comment type="similarity">
    <text evidence="3">Belongs to the aldehyde dehydrogenase family.</text>
</comment>
<keyword evidence="1 3" id="KW-0560">Oxidoreductase</keyword>
<dbReference type="Gene3D" id="3.40.309.10">
    <property type="entry name" value="Aldehyde Dehydrogenase, Chain A, domain 2"/>
    <property type="match status" value="1"/>
</dbReference>
<dbReference type="SUPFAM" id="SSF53720">
    <property type="entry name" value="ALDH-like"/>
    <property type="match status" value="1"/>
</dbReference>
<evidence type="ECO:0000256" key="1">
    <source>
        <dbReference type="ARBA" id="ARBA00023002"/>
    </source>
</evidence>
<dbReference type="InterPro" id="IPR016163">
    <property type="entry name" value="Ald_DH_C"/>
</dbReference>
<dbReference type="InterPro" id="IPR016162">
    <property type="entry name" value="Ald_DH_N"/>
</dbReference>
<evidence type="ECO:0000313" key="6">
    <source>
        <dbReference type="EMBL" id="MBP2359554.1"/>
    </source>
</evidence>
<dbReference type="PROSITE" id="PS00687">
    <property type="entry name" value="ALDEHYDE_DEHYDR_GLU"/>
    <property type="match status" value="1"/>
</dbReference>
<dbReference type="InterPro" id="IPR015590">
    <property type="entry name" value="Aldehyde_DH_dom"/>
</dbReference>
<evidence type="ECO:0000256" key="2">
    <source>
        <dbReference type="PROSITE-ProRule" id="PRU10007"/>
    </source>
</evidence>
<feature type="active site" evidence="2">
    <location>
        <position position="280"/>
    </location>
</feature>
<dbReference type="EC" id="1.2.1.79" evidence="6"/>
<keyword evidence="7" id="KW-1185">Reference proteome</keyword>
<dbReference type="GO" id="GO:0102810">
    <property type="term" value="F:glutarate-semialdehyde dehydrogenase (NADP+) activity"/>
    <property type="evidence" value="ECO:0007669"/>
    <property type="project" value="UniProtKB-EC"/>
</dbReference>
<feature type="compositionally biased region" description="Low complexity" evidence="4">
    <location>
        <begin position="1"/>
        <end position="18"/>
    </location>
</feature>
<evidence type="ECO:0000256" key="3">
    <source>
        <dbReference type="RuleBase" id="RU003345"/>
    </source>
</evidence>
<dbReference type="Gene3D" id="3.40.605.10">
    <property type="entry name" value="Aldehyde Dehydrogenase, Chain A, domain 1"/>
    <property type="match status" value="1"/>
</dbReference>
<comment type="caution">
    <text evidence="6">The sequence shown here is derived from an EMBL/GenBank/DDBJ whole genome shotgun (WGS) entry which is preliminary data.</text>
</comment>
<dbReference type="InterPro" id="IPR016161">
    <property type="entry name" value="Ald_DH/histidinol_DH"/>
</dbReference>
<name>A0ABS4V6M0_9ACTN</name>
<dbReference type="InterPro" id="IPR029510">
    <property type="entry name" value="Ald_DH_CS_GLU"/>
</dbReference>
<dbReference type="PANTHER" id="PTHR11699">
    <property type="entry name" value="ALDEHYDE DEHYDROGENASE-RELATED"/>
    <property type="match status" value="1"/>
</dbReference>
<organism evidence="6 7">
    <name type="scientific">Streptomyces clavifer</name>
    <dbReference type="NCBI Taxonomy" id="68188"/>
    <lineage>
        <taxon>Bacteria</taxon>
        <taxon>Bacillati</taxon>
        <taxon>Actinomycetota</taxon>
        <taxon>Actinomycetes</taxon>
        <taxon>Kitasatosporales</taxon>
        <taxon>Streptomycetaceae</taxon>
        <taxon>Streptomyces</taxon>
    </lineage>
</organism>
<protein>
    <submittedName>
        <fullName evidence="6">Succinate-semialdehyde dehydrogenase/glutarate-semialdehyde dehydrogenase</fullName>
        <ecNumber evidence="6">1.2.1.16</ecNumber>
        <ecNumber evidence="6">1.2.1.20</ecNumber>
        <ecNumber evidence="6">1.2.1.79</ecNumber>
    </submittedName>
</protein>
<dbReference type="NCBIfam" id="NF006916">
    <property type="entry name" value="PRK09407.1"/>
    <property type="match status" value="1"/>
</dbReference>
<reference evidence="6 7" key="1">
    <citation type="submission" date="2021-03" db="EMBL/GenBank/DDBJ databases">
        <title>Sequencing the genomes of 1000 actinobacteria strains.</title>
        <authorList>
            <person name="Klenk H.-P."/>
        </authorList>
    </citation>
    <scope>NUCLEOTIDE SEQUENCE [LARGE SCALE GENOMIC DNA]</scope>
    <source>
        <strain evidence="6 7">DSM 40843</strain>
    </source>
</reference>
<dbReference type="Proteomes" id="UP001519311">
    <property type="component" value="Unassembled WGS sequence"/>
</dbReference>
<gene>
    <name evidence="6" type="ORF">JOF59_001954</name>
</gene>
<evidence type="ECO:0000256" key="4">
    <source>
        <dbReference type="SAM" id="MobiDB-lite"/>
    </source>
</evidence>
<sequence>MTDSQASTTTAPGTSAGTNPVAAAPMGVRTAADVVTPEVIAQLTRGVVGSGRTANHMPFTGDKLADLPESTPEDVATAFERARAAQPAWAATSIRARAAVLLRFHDLVLQRQSEVLDLIQLETGKARLHAHEEVLAVAVSARHYGRRAAAYLKPKRHTGVVPALTKVTELRQPRGVIGQIAPWNYPLELSVGDALPAFVAGNAVVMKPDTETALTALWARDLLVEAGLPAEVFQVVIGEGPVVGPEVVERADYVSFTGSTATGRDVARRAAARLVGVSLELGGKNPMIVLADADLEKAAAGAVRACFSSAGQLCISIERLYVHASVADAFVELFAARTKAMRLGNSLAYGADMGSLVGERQLETVTRHVAEAVEKGATLVAGGVARPDVGPLFYEPTILDNVQEPMAVCTQETFGPVVSVYRFTDEDQAVSLANATPYGLNASVWTKDGRRGHRIAARLRAGTVNINEGYAPAYGSVQSPMGGMKDSGLGRRHGSEGILKYTEAQTVAQQRLIPLGPAFGMDDEKYAAVMSLGLKAMKAVGLR</sequence>
<evidence type="ECO:0000259" key="5">
    <source>
        <dbReference type="Pfam" id="PF00171"/>
    </source>
</evidence>
<dbReference type="CDD" id="cd07101">
    <property type="entry name" value="ALDH_SSADH2_GabD2"/>
    <property type="match status" value="1"/>
</dbReference>
<dbReference type="EC" id="1.2.1.20" evidence="6"/>